<proteinExistence type="predicted"/>
<name>A0AC35F648_9BILA</name>
<evidence type="ECO:0000313" key="1">
    <source>
        <dbReference type="Proteomes" id="UP000887580"/>
    </source>
</evidence>
<dbReference type="Proteomes" id="UP000887580">
    <property type="component" value="Unplaced"/>
</dbReference>
<sequence length="509" mass="60400">MKLITKINSKEKVFYVLKQFYDVSQKNYKDVKDAVSNKSWIGAWEVSMKDERIRNLEAHAPVELLFQISNPENEKRRKIIHDEVREMFSKNETYKLAIKWISKFDIKGIQEEQFGHVTTFKWIFQDGIQAILSNNYTHEQKLHYLKLSDDILKKTRNDVLPAEQKYFAVVEMLKQVCKLADKCGIDIKKENLYAFQEKYIQEIEIKYRFYDRDYFELFAVQDLEKRDEKYNKWFIQGIPDEEYAFRWAKYFGISDHEMPKRLKSCTVSNINVEEFTEKIQKIKAAVDDKIHVKTDNTEDCKIWKRPYKVITVLTPKAFNDFVHKYFVESKPKLVGIDVESGANDEAAVLQLATDEWACLIHINKLCEYIPNKEWENFFSTLMVPLFDPKIVRIGFEFRSDYNFLLRKLPFLQKLFEDPKRKVLCLQKVTKYIIDQGIVVKCFCYDIPKKFGLAKLAKTLLNIDMDKSEQIGKWASEFLTQFQKIYAVGDAIIVVLIKNKMEEFFAKFVF</sequence>
<dbReference type="WBParaSite" id="PS1159_v2.g13546.t1">
    <property type="protein sequence ID" value="PS1159_v2.g13546.t1"/>
    <property type="gene ID" value="PS1159_v2.g13546"/>
</dbReference>
<reference evidence="2" key="1">
    <citation type="submission" date="2022-11" db="UniProtKB">
        <authorList>
            <consortium name="WormBaseParasite"/>
        </authorList>
    </citation>
    <scope>IDENTIFICATION</scope>
</reference>
<evidence type="ECO:0000313" key="2">
    <source>
        <dbReference type="WBParaSite" id="PS1159_v2.g13546.t1"/>
    </source>
</evidence>
<accession>A0AC35F648</accession>
<organism evidence="1 2">
    <name type="scientific">Panagrolaimus sp. PS1159</name>
    <dbReference type="NCBI Taxonomy" id="55785"/>
    <lineage>
        <taxon>Eukaryota</taxon>
        <taxon>Metazoa</taxon>
        <taxon>Ecdysozoa</taxon>
        <taxon>Nematoda</taxon>
        <taxon>Chromadorea</taxon>
        <taxon>Rhabditida</taxon>
        <taxon>Tylenchina</taxon>
        <taxon>Panagrolaimomorpha</taxon>
        <taxon>Panagrolaimoidea</taxon>
        <taxon>Panagrolaimidae</taxon>
        <taxon>Panagrolaimus</taxon>
    </lineage>
</organism>
<protein>
    <submittedName>
        <fullName evidence="2">3'-5' exonuclease domain-containing protein</fullName>
    </submittedName>
</protein>